<dbReference type="AlphaFoldDB" id="A0AAV2T6Q7"/>
<sequence>MLTSSRENLSLILLGLFILTVYSNADPGKMEDLEETDNWPFGLTGQYGAYYKRMFDPIEFKRSLHRKQSLKGTKNRLPWVY</sequence>
<name>A0AAV2T6Q7_CALDB</name>
<dbReference type="EMBL" id="CAXLJL010000114">
    <property type="protein sequence ID" value="CAL5132108.1"/>
    <property type="molecule type" value="Genomic_DNA"/>
</dbReference>
<keyword evidence="1" id="KW-0732">Signal</keyword>
<gene>
    <name evidence="2" type="ORF">CDAUBV1_LOCUS4618</name>
</gene>
<accession>A0AAV2T6Q7</accession>
<evidence type="ECO:0000256" key="1">
    <source>
        <dbReference type="SAM" id="SignalP"/>
    </source>
</evidence>
<feature type="chain" id="PRO_5043416243" evidence="1">
    <location>
        <begin position="26"/>
        <end position="81"/>
    </location>
</feature>
<protein>
    <submittedName>
        <fullName evidence="2">Uncharacterized protein</fullName>
    </submittedName>
</protein>
<organism evidence="2 3">
    <name type="scientific">Calicophoron daubneyi</name>
    <name type="common">Rumen fluke</name>
    <name type="synonym">Paramphistomum daubneyi</name>
    <dbReference type="NCBI Taxonomy" id="300641"/>
    <lineage>
        <taxon>Eukaryota</taxon>
        <taxon>Metazoa</taxon>
        <taxon>Spiralia</taxon>
        <taxon>Lophotrochozoa</taxon>
        <taxon>Platyhelminthes</taxon>
        <taxon>Trematoda</taxon>
        <taxon>Digenea</taxon>
        <taxon>Plagiorchiida</taxon>
        <taxon>Pronocephalata</taxon>
        <taxon>Paramphistomoidea</taxon>
        <taxon>Paramphistomidae</taxon>
        <taxon>Calicophoron</taxon>
    </lineage>
</organism>
<evidence type="ECO:0000313" key="3">
    <source>
        <dbReference type="Proteomes" id="UP001497525"/>
    </source>
</evidence>
<feature type="signal peptide" evidence="1">
    <location>
        <begin position="1"/>
        <end position="25"/>
    </location>
</feature>
<dbReference type="Proteomes" id="UP001497525">
    <property type="component" value="Unassembled WGS sequence"/>
</dbReference>
<reference evidence="2" key="1">
    <citation type="submission" date="2024-06" db="EMBL/GenBank/DDBJ databases">
        <authorList>
            <person name="Liu X."/>
            <person name="Lenzi L."/>
            <person name="Haldenby T S."/>
            <person name="Uol C."/>
        </authorList>
    </citation>
    <scope>NUCLEOTIDE SEQUENCE</scope>
</reference>
<comment type="caution">
    <text evidence="2">The sequence shown here is derived from an EMBL/GenBank/DDBJ whole genome shotgun (WGS) entry which is preliminary data.</text>
</comment>
<proteinExistence type="predicted"/>
<evidence type="ECO:0000313" key="2">
    <source>
        <dbReference type="EMBL" id="CAL5132108.1"/>
    </source>
</evidence>